<dbReference type="SUPFAM" id="SSF50199">
    <property type="entry name" value="Staphylococcal nuclease"/>
    <property type="match status" value="1"/>
</dbReference>
<evidence type="ECO:0000313" key="3">
    <source>
        <dbReference type="Proteomes" id="UP000008713"/>
    </source>
</evidence>
<dbReference type="PROSITE" id="PS51257">
    <property type="entry name" value="PROKAR_LIPOPROTEIN"/>
    <property type="match status" value="1"/>
</dbReference>
<name>A0A454AQL0_MYCBG</name>
<protein>
    <submittedName>
        <fullName evidence="2">Putative lipoprotein, nuclease family</fullName>
    </submittedName>
</protein>
<dbReference type="InterPro" id="IPR035437">
    <property type="entry name" value="SNase_OB-fold_sf"/>
</dbReference>
<keyword evidence="2" id="KW-0449">Lipoprotein</keyword>
<dbReference type="Proteomes" id="UP000008713">
    <property type="component" value="Chromosome"/>
</dbReference>
<dbReference type="Gene3D" id="2.40.50.90">
    <property type="match status" value="1"/>
</dbReference>
<dbReference type="KEGG" id="mbv:MBOVPG45_0089"/>
<dbReference type="SMART" id="SM00318">
    <property type="entry name" value="SNc"/>
    <property type="match status" value="1"/>
</dbReference>
<organism evidence="2 3">
    <name type="scientific">Mycoplasmopsis bovis (strain ATCC 25523 / DSM 22781 / NCTC 10131 / PG45)</name>
    <name type="common">Mycoplasma bovis</name>
    <dbReference type="NCBI Taxonomy" id="289397"/>
    <lineage>
        <taxon>Bacteria</taxon>
        <taxon>Bacillati</taxon>
        <taxon>Mycoplasmatota</taxon>
        <taxon>Mycoplasmoidales</taxon>
        <taxon>Metamycoplasmataceae</taxon>
        <taxon>Mycoplasmopsis</taxon>
    </lineage>
</organism>
<accession>A0A454AQL0</accession>
<dbReference type="GeneID" id="31507449"/>
<dbReference type="AlphaFoldDB" id="A0A454AQL0"/>
<dbReference type="RefSeq" id="WP_013456560.1">
    <property type="nucleotide sequence ID" value="NC_014760.1"/>
</dbReference>
<sequence>MKKLKTILPIMFLPYSLVSCTNIANYYLKGTKINSNINVIDGDTVSFLENDKKKYIRLFGIDTPETFKNDNKNLAKFENYYAHQARIFLNHIVWNKELFYKFIKYDKYNRIIAILYYKTGKNEYTDAGLELVKNGYARVHYISDSPTDKYGVNEKNLIEYFYKLKKEENKAKMNLVNIWKHNQRHVFYKP</sequence>
<dbReference type="OrthoDB" id="401280at2"/>
<proteinExistence type="predicted"/>
<dbReference type="EMBL" id="CP002188">
    <property type="protein sequence ID" value="ADR25351.1"/>
    <property type="molecule type" value="Genomic_DNA"/>
</dbReference>
<feature type="domain" description="TNase-like" evidence="1">
    <location>
        <begin position="39"/>
        <end position="181"/>
    </location>
</feature>
<dbReference type="PROSITE" id="PS50830">
    <property type="entry name" value="TNASE_3"/>
    <property type="match status" value="1"/>
</dbReference>
<dbReference type="InterPro" id="IPR016071">
    <property type="entry name" value="Staphylococal_nuclease_OB-fold"/>
</dbReference>
<gene>
    <name evidence="2" type="ordered locus">MBOVPG45_0089</name>
</gene>
<reference evidence="2 3" key="1">
    <citation type="journal article" date="2011" name="Infect. Immun.">
        <title>Complete genome sequence of Mycoplasma bovis type strain PG45 (ATCC 25523).</title>
        <authorList>
            <person name="Wise K.S."/>
            <person name="Calcutt M.J."/>
            <person name="Foecking M.F."/>
            <person name="Roske K."/>
            <person name="Madupu R."/>
            <person name="Methe B.A."/>
        </authorList>
    </citation>
    <scope>NUCLEOTIDE SEQUENCE [LARGE SCALE GENOMIC DNA]</scope>
    <source>
        <strain evidence="3">ATCC 25523 / DSM 22781 / NCTC 10131 / PG45</strain>
    </source>
</reference>
<dbReference type="Pfam" id="PF00565">
    <property type="entry name" value="SNase"/>
    <property type="match status" value="1"/>
</dbReference>
<evidence type="ECO:0000259" key="1">
    <source>
        <dbReference type="PROSITE" id="PS50830"/>
    </source>
</evidence>
<evidence type="ECO:0000313" key="2">
    <source>
        <dbReference type="EMBL" id="ADR25351.1"/>
    </source>
</evidence>